<dbReference type="STRING" id="192903.SAMN04488513_11063"/>
<protein>
    <submittedName>
        <fullName evidence="2">Predicted D-glycerate permease</fullName>
    </submittedName>
</protein>
<feature type="transmembrane region" description="Helical" evidence="1">
    <location>
        <begin position="351"/>
        <end position="371"/>
    </location>
</feature>
<keyword evidence="1" id="KW-1133">Transmembrane helix</keyword>
<feature type="transmembrane region" description="Helical" evidence="1">
    <location>
        <begin position="135"/>
        <end position="155"/>
    </location>
</feature>
<accession>A0A1M6MN00</accession>
<dbReference type="PANTHER" id="PTHR30354">
    <property type="entry name" value="GNT FAMILY GLUCONATE TRANSPORTER"/>
    <property type="match status" value="1"/>
</dbReference>
<dbReference type="RefSeq" id="WP_072995248.1">
    <property type="nucleotide sequence ID" value="NZ_FQYU01000010.1"/>
</dbReference>
<dbReference type="GO" id="GO:0015128">
    <property type="term" value="F:gluconate transmembrane transporter activity"/>
    <property type="evidence" value="ECO:0007669"/>
    <property type="project" value="InterPro"/>
</dbReference>
<dbReference type="GO" id="GO:0005886">
    <property type="term" value="C:plasma membrane"/>
    <property type="evidence" value="ECO:0007669"/>
    <property type="project" value="TreeGrafter"/>
</dbReference>
<feature type="transmembrane region" description="Helical" evidence="1">
    <location>
        <begin position="296"/>
        <end position="314"/>
    </location>
</feature>
<reference evidence="3" key="1">
    <citation type="submission" date="2016-11" db="EMBL/GenBank/DDBJ databases">
        <authorList>
            <person name="Varghese N."/>
            <person name="Submissions S."/>
        </authorList>
    </citation>
    <scope>NUCLEOTIDE SEQUENCE [LARGE SCALE GENOMIC DNA]</scope>
    <source>
        <strain evidence="3">DSM 19858</strain>
    </source>
</reference>
<evidence type="ECO:0000256" key="1">
    <source>
        <dbReference type="SAM" id="Phobius"/>
    </source>
</evidence>
<dbReference type="AlphaFoldDB" id="A0A1M6MN00"/>
<dbReference type="OrthoDB" id="9787129at2"/>
<keyword evidence="1" id="KW-0472">Membrane</keyword>
<evidence type="ECO:0000313" key="3">
    <source>
        <dbReference type="Proteomes" id="UP000184543"/>
    </source>
</evidence>
<feature type="transmembrane region" description="Helical" evidence="1">
    <location>
        <begin position="219"/>
        <end position="239"/>
    </location>
</feature>
<dbReference type="EMBL" id="FQYU01000010">
    <property type="protein sequence ID" value="SHJ84794.1"/>
    <property type="molecule type" value="Genomic_DNA"/>
</dbReference>
<evidence type="ECO:0000313" key="2">
    <source>
        <dbReference type="EMBL" id="SHJ84794.1"/>
    </source>
</evidence>
<keyword evidence="1" id="KW-0812">Transmembrane</keyword>
<keyword evidence="3" id="KW-1185">Reference proteome</keyword>
<feature type="transmembrane region" description="Helical" evidence="1">
    <location>
        <begin position="96"/>
        <end position="115"/>
    </location>
</feature>
<organism evidence="2 3">
    <name type="scientific">Pseudozobellia thermophila</name>
    <dbReference type="NCBI Taxonomy" id="192903"/>
    <lineage>
        <taxon>Bacteria</taxon>
        <taxon>Pseudomonadati</taxon>
        <taxon>Bacteroidota</taxon>
        <taxon>Flavobacteriia</taxon>
        <taxon>Flavobacteriales</taxon>
        <taxon>Flavobacteriaceae</taxon>
        <taxon>Pseudozobellia</taxon>
    </lineage>
</organism>
<dbReference type="InterPro" id="IPR003474">
    <property type="entry name" value="Glcn_transporter"/>
</dbReference>
<feature type="transmembrane region" description="Helical" evidence="1">
    <location>
        <begin position="58"/>
        <end position="76"/>
    </location>
</feature>
<feature type="transmembrane region" description="Helical" evidence="1">
    <location>
        <begin position="418"/>
        <end position="439"/>
    </location>
</feature>
<gene>
    <name evidence="2" type="ORF">SAMN04488513_11063</name>
</gene>
<name>A0A1M6MN00_9FLAO</name>
<sequence length="440" mass="45920">MIYVVALVLALAFIVVGIVRLKIHPFFVLLLSAVGYGFITGMDVELIISSINDGFGSIMGKIGLIIFFGVAIGTILEKSGGAMVIANRMIKLIGEKSIHLAMMLTGYLLSIPVFADSAFIIMNSLNKALSDKAKVSYAGTTAALALGLTATHVMVPPTPGPIAAAGILNADLGSVILWGLIISSLSLVSCYFFATKIAARVHVPIHMETASDALHKPKLRLSLLCIAVPIVLIVLKSVFDYPELKLGASPVYPVIAFVGSPVIALLIGVALALLLPEKLDEKVYSATGWLGDAVRIAAPIILITGAGGIFGAMLQNSGIADLITESFSGLSIGLFFPFLLAACLKTTQGSSTVALITTASIVAPMMPALGLEDAFMKTMTVLAIGAGSTVVSHANDSFFWVLTQLTGMDVKQGNQVQTVGTLVLGTTAMTIIFVVSLVVN</sequence>
<feature type="transmembrane region" description="Helical" evidence="1">
    <location>
        <begin position="175"/>
        <end position="198"/>
    </location>
</feature>
<dbReference type="Pfam" id="PF02447">
    <property type="entry name" value="GntP_permease"/>
    <property type="match status" value="1"/>
</dbReference>
<dbReference type="Proteomes" id="UP000184543">
    <property type="component" value="Unassembled WGS sequence"/>
</dbReference>
<feature type="transmembrane region" description="Helical" evidence="1">
    <location>
        <begin position="27"/>
        <end position="46"/>
    </location>
</feature>
<feature type="transmembrane region" description="Helical" evidence="1">
    <location>
        <begin position="251"/>
        <end position="275"/>
    </location>
</feature>
<feature type="transmembrane region" description="Helical" evidence="1">
    <location>
        <begin position="326"/>
        <end position="344"/>
    </location>
</feature>
<dbReference type="PANTHER" id="PTHR30354:SF11">
    <property type="entry name" value="PERMEASE"/>
    <property type="match status" value="1"/>
</dbReference>
<proteinExistence type="predicted"/>